<dbReference type="WBParaSite" id="PSU_v2.g19880.t1">
    <property type="protein sequence ID" value="PSU_v2.g19880.t1"/>
    <property type="gene ID" value="PSU_v2.g19880"/>
</dbReference>
<keyword evidence="1" id="KW-1185">Reference proteome</keyword>
<evidence type="ECO:0000313" key="2">
    <source>
        <dbReference type="WBParaSite" id="PSU_v2.g19880.t1"/>
    </source>
</evidence>
<name>A0A914YHS7_9BILA</name>
<sequence length="189" mass="21826">MSSIESKLAAECKIGMKWRIKKNHLQNSLNKFTNVSSKAFKASKIPGVEFCLSFQLDSKNPNDVNIFLYLNFEMTKRIEADFKVSVKSALFEKNITGSIYEKSGGYGGKFCARDQLFNPEKHYFVEEFMEIEFEGTLKARGIKRKAPESSDLVKILWKNDDDKDLTINVKNQQIKICFFFLLLVSFIYL</sequence>
<dbReference type="AlphaFoldDB" id="A0A914YHS7"/>
<organism evidence="1 2">
    <name type="scientific">Panagrolaimus superbus</name>
    <dbReference type="NCBI Taxonomy" id="310955"/>
    <lineage>
        <taxon>Eukaryota</taxon>
        <taxon>Metazoa</taxon>
        <taxon>Ecdysozoa</taxon>
        <taxon>Nematoda</taxon>
        <taxon>Chromadorea</taxon>
        <taxon>Rhabditida</taxon>
        <taxon>Tylenchina</taxon>
        <taxon>Panagrolaimomorpha</taxon>
        <taxon>Panagrolaimoidea</taxon>
        <taxon>Panagrolaimidae</taxon>
        <taxon>Panagrolaimus</taxon>
    </lineage>
</organism>
<accession>A0A914YHS7</accession>
<protein>
    <submittedName>
        <fullName evidence="2">MATH domain-containing protein</fullName>
    </submittedName>
</protein>
<dbReference type="Proteomes" id="UP000887577">
    <property type="component" value="Unplaced"/>
</dbReference>
<dbReference type="SUPFAM" id="SSF49599">
    <property type="entry name" value="TRAF domain-like"/>
    <property type="match status" value="1"/>
</dbReference>
<reference evidence="2" key="1">
    <citation type="submission" date="2022-11" db="UniProtKB">
        <authorList>
            <consortium name="WormBaseParasite"/>
        </authorList>
    </citation>
    <scope>IDENTIFICATION</scope>
</reference>
<proteinExistence type="predicted"/>
<evidence type="ECO:0000313" key="1">
    <source>
        <dbReference type="Proteomes" id="UP000887577"/>
    </source>
</evidence>